<organism evidence="1 2">
    <name type="scientific">Pseudomonas avellanae</name>
    <dbReference type="NCBI Taxonomy" id="46257"/>
    <lineage>
        <taxon>Bacteria</taxon>
        <taxon>Pseudomonadati</taxon>
        <taxon>Pseudomonadota</taxon>
        <taxon>Gammaproteobacteria</taxon>
        <taxon>Pseudomonadales</taxon>
        <taxon>Pseudomonadaceae</taxon>
        <taxon>Pseudomonas</taxon>
    </lineage>
</organism>
<dbReference type="AlphaFoldDB" id="A0AAD0GQC9"/>
<dbReference type="Proteomes" id="UP000236903">
    <property type="component" value="Chromosome"/>
</dbReference>
<protein>
    <recommendedName>
        <fullName evidence="3">Helix-turn-helix domain-containing protein</fullName>
    </recommendedName>
</protein>
<accession>A0AAD0GQC9</accession>
<reference evidence="1 2" key="1">
    <citation type="submission" date="2018-02" db="EMBL/GenBank/DDBJ databases">
        <title>Comparative genomics of Pseudomonas syringae.</title>
        <authorList>
            <person name="Hulin M.T."/>
        </authorList>
    </citation>
    <scope>NUCLEOTIDE SEQUENCE [LARGE SCALE GENOMIC DNA]</scope>
    <source>
        <strain evidence="1 2">R2leaf</strain>
    </source>
</reference>
<dbReference type="KEGG" id="pavl:BKM03_15800"/>
<proteinExistence type="predicted"/>
<dbReference type="EMBL" id="CP026562">
    <property type="protein sequence ID" value="AVB20509.1"/>
    <property type="molecule type" value="Genomic_DNA"/>
</dbReference>
<gene>
    <name evidence="1" type="ORF">BKM03_15800</name>
</gene>
<evidence type="ECO:0008006" key="3">
    <source>
        <dbReference type="Google" id="ProtNLM"/>
    </source>
</evidence>
<evidence type="ECO:0000313" key="2">
    <source>
        <dbReference type="Proteomes" id="UP000236903"/>
    </source>
</evidence>
<sequence length="91" mass="10332">MTMSITLEHIVALQHNQLNTLPRKLIYLMIRNQADKDGWATISGNDFSVATTLPRRSVEGVLKHLINTAMVERRKSGDAHSSPFQYRIITL</sequence>
<name>A0AAD0GQC9_9PSED</name>
<evidence type="ECO:0000313" key="1">
    <source>
        <dbReference type="EMBL" id="AVB20509.1"/>
    </source>
</evidence>